<dbReference type="PROSITE" id="PS51746">
    <property type="entry name" value="PPM_2"/>
    <property type="match status" value="1"/>
</dbReference>
<feature type="compositionally biased region" description="Basic and acidic residues" evidence="1">
    <location>
        <begin position="1"/>
        <end position="21"/>
    </location>
</feature>
<organism evidence="4 5">
    <name type="scientific">Floridaenema flaviceps BLCC-F50</name>
    <dbReference type="NCBI Taxonomy" id="3153642"/>
    <lineage>
        <taxon>Bacteria</taxon>
        <taxon>Bacillati</taxon>
        <taxon>Cyanobacteriota</taxon>
        <taxon>Cyanophyceae</taxon>
        <taxon>Oscillatoriophycideae</taxon>
        <taxon>Aerosakkonematales</taxon>
        <taxon>Aerosakkonemataceae</taxon>
        <taxon>Floridanema</taxon>
        <taxon>Floridanema flaviceps</taxon>
    </lineage>
</organism>
<evidence type="ECO:0000259" key="2">
    <source>
        <dbReference type="PROSITE" id="PS50011"/>
    </source>
</evidence>
<dbReference type="CDD" id="cd00143">
    <property type="entry name" value="PP2Cc"/>
    <property type="match status" value="1"/>
</dbReference>
<proteinExistence type="predicted"/>
<dbReference type="InterPro" id="IPR000719">
    <property type="entry name" value="Prot_kinase_dom"/>
</dbReference>
<dbReference type="InterPro" id="IPR015655">
    <property type="entry name" value="PP2C"/>
</dbReference>
<dbReference type="SUPFAM" id="SSF81606">
    <property type="entry name" value="PP2C-like"/>
    <property type="match status" value="1"/>
</dbReference>
<dbReference type="PROSITE" id="PS50011">
    <property type="entry name" value="PROTEIN_KINASE_DOM"/>
    <property type="match status" value="1"/>
</dbReference>
<evidence type="ECO:0000313" key="4">
    <source>
        <dbReference type="EMBL" id="MFB2891589.1"/>
    </source>
</evidence>
<feature type="domain" description="Protein kinase" evidence="2">
    <location>
        <begin position="65"/>
        <end position="313"/>
    </location>
</feature>
<keyword evidence="5" id="KW-1185">Reference proteome</keyword>
<feature type="domain" description="PPM-type phosphatase" evidence="3">
    <location>
        <begin position="304"/>
        <end position="567"/>
    </location>
</feature>
<comment type="caution">
    <text evidence="4">The sequence shown here is derived from an EMBL/GenBank/DDBJ whole genome shotgun (WGS) entry which is preliminary data.</text>
</comment>
<dbReference type="Gene3D" id="1.10.510.10">
    <property type="entry name" value="Transferase(Phosphotransferase) domain 1"/>
    <property type="match status" value="1"/>
</dbReference>
<dbReference type="InterPro" id="IPR001932">
    <property type="entry name" value="PPM-type_phosphatase-like_dom"/>
</dbReference>
<name>A0ABV4XKU7_9CYAN</name>
<dbReference type="Pfam" id="PF00481">
    <property type="entry name" value="PP2C"/>
    <property type="match status" value="1"/>
</dbReference>
<accession>A0ABV4XKU7</accession>
<evidence type="ECO:0000313" key="5">
    <source>
        <dbReference type="Proteomes" id="UP001576784"/>
    </source>
</evidence>
<dbReference type="PANTHER" id="PTHR47992">
    <property type="entry name" value="PROTEIN PHOSPHATASE"/>
    <property type="match status" value="1"/>
</dbReference>
<protein>
    <submittedName>
        <fullName evidence="4">Protein phosphatase 2C domain-containing protein</fullName>
    </submittedName>
</protein>
<dbReference type="EMBL" id="JBHFNR010000015">
    <property type="protein sequence ID" value="MFB2891589.1"/>
    <property type="molecule type" value="Genomic_DNA"/>
</dbReference>
<dbReference type="SMART" id="SM00220">
    <property type="entry name" value="S_TKc"/>
    <property type="match status" value="1"/>
</dbReference>
<dbReference type="SUPFAM" id="SSF56112">
    <property type="entry name" value="Protein kinase-like (PK-like)"/>
    <property type="match status" value="1"/>
</dbReference>
<dbReference type="SMART" id="SM00331">
    <property type="entry name" value="PP2C_SIG"/>
    <property type="match status" value="1"/>
</dbReference>
<feature type="region of interest" description="Disordered" evidence="1">
    <location>
        <begin position="1"/>
        <end position="29"/>
    </location>
</feature>
<dbReference type="Proteomes" id="UP001576784">
    <property type="component" value="Unassembled WGS sequence"/>
</dbReference>
<dbReference type="SMART" id="SM00332">
    <property type="entry name" value="PP2Cc"/>
    <property type="match status" value="1"/>
</dbReference>
<evidence type="ECO:0000259" key="3">
    <source>
        <dbReference type="PROSITE" id="PS51746"/>
    </source>
</evidence>
<dbReference type="RefSeq" id="WP_413261267.1">
    <property type="nucleotide sequence ID" value="NZ_JBHFNR010000015.1"/>
</dbReference>
<sequence length="575" mass="63735">MRHPVSPKEQEPPSLQDEKAEPSSSYFEQELPTELEELVEPLSMLPMPEPLAADALVAAPYEQSFRIVMLRHTESQINFYEAVNEDEQTVSVREALSGTEAAARSRHEAEVLRDLDCPMFPQLICCFESDLRTFLVTEPLAIDPTLADVLASVERQLPEIVSILAQVTFALSRLHAHGWVNLGLRPSHILSNPIKILDCSYATRIGEKPNRNFSHAGYSPPELSMEASVDARDDIYAVGAMLYQAVTGQKIPETGPELSFLPPIAGVRQILSHCLGSRESRYAQMEDLHRDLLRLKKRLEPTVSYSLAAATSIGLEPTRTTNQDAYGYLTGELVFETEKQAWAIATIADGMGGMAAGEVASEVAVKTLLAEAAKTLTSYHEMTTAEQVEWVKQWVSIANQKVCAVMEKQRARGGCTLVCACLVNQCLTVAHVGDCRLYLLRQNEVTLLTRDHSVAQAQVLQNQIQLEEVRRHPDRNQLTRSLGDHQPLPDYYIDTLEQTTGQTVMELRSGDVLLLCSDGLWEPVLEADMLQAVCNLTPDLKSTANELLKIALQRGAPDNATVVLLRLEETTVPKE</sequence>
<gene>
    <name evidence="4" type="ORF">ACE1CI_01460</name>
</gene>
<evidence type="ECO:0000256" key="1">
    <source>
        <dbReference type="SAM" id="MobiDB-lite"/>
    </source>
</evidence>
<dbReference type="InterPro" id="IPR011009">
    <property type="entry name" value="Kinase-like_dom_sf"/>
</dbReference>
<dbReference type="InterPro" id="IPR036457">
    <property type="entry name" value="PPM-type-like_dom_sf"/>
</dbReference>
<dbReference type="Gene3D" id="3.60.40.10">
    <property type="entry name" value="PPM-type phosphatase domain"/>
    <property type="match status" value="1"/>
</dbReference>
<reference evidence="4 5" key="1">
    <citation type="submission" date="2024-09" db="EMBL/GenBank/DDBJ databases">
        <title>Floridaenema gen nov. (Aerosakkonemataceae, Aerosakkonematales ord. nov., Cyanobacteria) from benthic tropical and subtropical fresh waters, with the description of four new species.</title>
        <authorList>
            <person name="Moretto J.A."/>
            <person name="Berthold D.E."/>
            <person name="Lefler F.W."/>
            <person name="Huang I.-S."/>
            <person name="Laughinghouse H. IV."/>
        </authorList>
    </citation>
    <scope>NUCLEOTIDE SEQUENCE [LARGE SCALE GENOMIC DNA]</scope>
    <source>
        <strain evidence="4 5">BLCC-F50</strain>
    </source>
</reference>
<dbReference type="Pfam" id="PF00069">
    <property type="entry name" value="Pkinase"/>
    <property type="match status" value="1"/>
</dbReference>